<comment type="catalytic activity">
    <reaction evidence="10">
        <text>fluoride(in) = fluoride(out)</text>
        <dbReference type="Rhea" id="RHEA:76159"/>
        <dbReference type="ChEBI" id="CHEBI:17051"/>
    </reaction>
    <physiologicalReaction direction="left-to-right" evidence="10">
        <dbReference type="Rhea" id="RHEA:76160"/>
    </physiologicalReaction>
</comment>
<keyword evidence="2 11" id="KW-1003">Cell membrane</keyword>
<evidence type="ECO:0000256" key="2">
    <source>
        <dbReference type="ARBA" id="ARBA00022475"/>
    </source>
</evidence>
<feature type="binding site" evidence="11">
    <location>
        <position position="79"/>
    </location>
    <ligand>
        <name>Na(+)</name>
        <dbReference type="ChEBI" id="CHEBI:29101"/>
        <note>structural</note>
    </ligand>
</feature>
<evidence type="ECO:0000256" key="9">
    <source>
        <dbReference type="ARBA" id="ARBA00035120"/>
    </source>
</evidence>
<comment type="subcellular location">
    <subcellularLocation>
        <location evidence="1 11">Cell membrane</location>
        <topology evidence="1 11">Multi-pass membrane protein</topology>
    </subcellularLocation>
</comment>
<protein>
    <recommendedName>
        <fullName evidence="11">Fluoride-specific ion channel FluC</fullName>
    </recommendedName>
</protein>
<organism evidence="12 13">
    <name type="scientific">Marinifilum flexuosum</name>
    <dbReference type="NCBI Taxonomy" id="1117708"/>
    <lineage>
        <taxon>Bacteria</taxon>
        <taxon>Pseudomonadati</taxon>
        <taxon>Bacteroidota</taxon>
        <taxon>Bacteroidia</taxon>
        <taxon>Marinilabiliales</taxon>
        <taxon>Marinifilaceae</taxon>
    </lineage>
</organism>
<keyword evidence="13" id="KW-1185">Reference proteome</keyword>
<dbReference type="AlphaFoldDB" id="A0A419X7R1"/>
<reference evidence="12 13" key="1">
    <citation type="submission" date="2018-09" db="EMBL/GenBank/DDBJ databases">
        <title>Genomic Encyclopedia of Archaeal and Bacterial Type Strains, Phase II (KMG-II): from individual species to whole genera.</title>
        <authorList>
            <person name="Goeker M."/>
        </authorList>
    </citation>
    <scope>NUCLEOTIDE SEQUENCE [LARGE SCALE GENOMIC DNA]</scope>
    <source>
        <strain evidence="12 13">DSM 21950</strain>
    </source>
</reference>
<dbReference type="GO" id="GO:0062054">
    <property type="term" value="F:fluoride channel activity"/>
    <property type="evidence" value="ECO:0007669"/>
    <property type="project" value="UniProtKB-UniRule"/>
</dbReference>
<dbReference type="Pfam" id="PF02537">
    <property type="entry name" value="CRCB"/>
    <property type="match status" value="1"/>
</dbReference>
<dbReference type="GO" id="GO:0005886">
    <property type="term" value="C:plasma membrane"/>
    <property type="evidence" value="ECO:0007669"/>
    <property type="project" value="UniProtKB-SubCell"/>
</dbReference>
<dbReference type="OrthoDB" id="9815830at2"/>
<dbReference type="Proteomes" id="UP000284531">
    <property type="component" value="Unassembled WGS sequence"/>
</dbReference>
<keyword evidence="5 11" id="KW-1133">Transmembrane helix</keyword>
<keyword evidence="8 11" id="KW-0407">Ion channel</keyword>
<dbReference type="PANTHER" id="PTHR28259">
    <property type="entry name" value="FLUORIDE EXPORT PROTEIN 1-RELATED"/>
    <property type="match status" value="1"/>
</dbReference>
<evidence type="ECO:0000256" key="5">
    <source>
        <dbReference type="ARBA" id="ARBA00022989"/>
    </source>
</evidence>
<keyword evidence="7 11" id="KW-0472">Membrane</keyword>
<feature type="binding site" evidence="11">
    <location>
        <position position="76"/>
    </location>
    <ligand>
        <name>Na(+)</name>
        <dbReference type="ChEBI" id="CHEBI:29101"/>
        <note>structural</note>
    </ligand>
</feature>
<evidence type="ECO:0000256" key="1">
    <source>
        <dbReference type="ARBA" id="ARBA00004651"/>
    </source>
</evidence>
<dbReference type="RefSeq" id="WP_120238585.1">
    <property type="nucleotide sequence ID" value="NZ_RAPQ01000008.1"/>
</dbReference>
<evidence type="ECO:0000256" key="3">
    <source>
        <dbReference type="ARBA" id="ARBA00022519"/>
    </source>
</evidence>
<dbReference type="PANTHER" id="PTHR28259:SF1">
    <property type="entry name" value="FLUORIDE EXPORT PROTEIN 1-RELATED"/>
    <property type="match status" value="1"/>
</dbReference>
<name>A0A419X7R1_9BACT</name>
<evidence type="ECO:0000313" key="12">
    <source>
        <dbReference type="EMBL" id="RKE03742.1"/>
    </source>
</evidence>
<comment type="caution">
    <text evidence="12">The sequence shown here is derived from an EMBL/GenBank/DDBJ whole genome shotgun (WGS) entry which is preliminary data.</text>
</comment>
<comment type="activity regulation">
    <text evidence="11">Na(+) is not transported, but it plays an essential structural role and its presence is essential for fluoride channel function.</text>
</comment>
<keyword evidence="3" id="KW-0997">Cell inner membrane</keyword>
<keyword evidence="11" id="KW-0479">Metal-binding</keyword>
<keyword evidence="6 11" id="KW-0406">Ion transport</keyword>
<evidence type="ECO:0000256" key="10">
    <source>
        <dbReference type="ARBA" id="ARBA00035585"/>
    </source>
</evidence>
<evidence type="ECO:0000256" key="4">
    <source>
        <dbReference type="ARBA" id="ARBA00022692"/>
    </source>
</evidence>
<evidence type="ECO:0000313" key="13">
    <source>
        <dbReference type="Proteomes" id="UP000284531"/>
    </source>
</evidence>
<comment type="similarity">
    <text evidence="9 11">Belongs to the fluoride channel Fluc/FEX (TC 1.A.43) family.</text>
</comment>
<keyword evidence="11" id="KW-0813">Transport</keyword>
<dbReference type="HAMAP" id="MF_00454">
    <property type="entry name" value="FluC"/>
    <property type="match status" value="1"/>
</dbReference>
<feature type="transmembrane region" description="Helical" evidence="11">
    <location>
        <begin position="68"/>
        <end position="86"/>
    </location>
</feature>
<gene>
    <name evidence="11" type="primary">fluC</name>
    <name evidence="11" type="synonym">crcB</name>
    <name evidence="12" type="ORF">BXY64_0751</name>
</gene>
<accession>A0A419X7R1</accession>
<comment type="function">
    <text evidence="11">Fluoride-specific ion channel. Important for reducing fluoride concentration in the cell, thus reducing its toxicity.</text>
</comment>
<dbReference type="GO" id="GO:0140114">
    <property type="term" value="P:cellular detoxification of fluoride"/>
    <property type="evidence" value="ECO:0007669"/>
    <property type="project" value="UniProtKB-UniRule"/>
</dbReference>
<evidence type="ECO:0000256" key="8">
    <source>
        <dbReference type="ARBA" id="ARBA00023303"/>
    </source>
</evidence>
<dbReference type="GO" id="GO:0046872">
    <property type="term" value="F:metal ion binding"/>
    <property type="evidence" value="ECO:0007669"/>
    <property type="project" value="UniProtKB-KW"/>
</dbReference>
<keyword evidence="11" id="KW-0915">Sodium</keyword>
<evidence type="ECO:0000256" key="11">
    <source>
        <dbReference type="HAMAP-Rule" id="MF_00454"/>
    </source>
</evidence>
<dbReference type="NCBIfam" id="TIGR00494">
    <property type="entry name" value="crcB"/>
    <property type="match status" value="1"/>
</dbReference>
<feature type="transmembrane region" description="Helical" evidence="11">
    <location>
        <begin position="98"/>
        <end position="119"/>
    </location>
</feature>
<proteinExistence type="inferred from homology"/>
<dbReference type="InterPro" id="IPR003691">
    <property type="entry name" value="FluC"/>
</dbReference>
<dbReference type="EMBL" id="RAPQ01000008">
    <property type="protein sequence ID" value="RKE03742.1"/>
    <property type="molecule type" value="Genomic_DNA"/>
</dbReference>
<evidence type="ECO:0000256" key="7">
    <source>
        <dbReference type="ARBA" id="ARBA00023136"/>
    </source>
</evidence>
<feature type="transmembrane region" description="Helical" evidence="11">
    <location>
        <begin position="33"/>
        <end position="56"/>
    </location>
</feature>
<evidence type="ECO:0000256" key="6">
    <source>
        <dbReference type="ARBA" id="ARBA00023065"/>
    </source>
</evidence>
<keyword evidence="4 11" id="KW-0812">Transmembrane</keyword>
<sequence length="125" mass="13660">MLRTLLLIGMGGFLGSVSRFLIGQGLHRIFDTVFPIGTMTVNIVGSFIIGVVYSLAERDNLISPEIRMFLAVGFCGGFTTFSSFAFDKLNLLKDSGFLYLSMYVGGSVFLGLLAVYLGTQIHKLF</sequence>